<name>A0A0P7X9P2_9HYPH</name>
<dbReference type="AlphaFoldDB" id="A0A0P7X9P2"/>
<evidence type="ECO:0000256" key="3">
    <source>
        <dbReference type="ARBA" id="ARBA00023027"/>
    </source>
</evidence>
<dbReference type="PANTHER" id="PTHR10996:SF178">
    <property type="entry name" value="2-HYDROXYACID DEHYDROGENASE YGL185C-RELATED"/>
    <property type="match status" value="1"/>
</dbReference>
<organism evidence="7 9">
    <name type="scientific">Saliniramus fredricksonii</name>
    <dbReference type="NCBI Taxonomy" id="1653334"/>
    <lineage>
        <taxon>Bacteria</taxon>
        <taxon>Pseudomonadati</taxon>
        <taxon>Pseudomonadota</taxon>
        <taxon>Alphaproteobacteria</taxon>
        <taxon>Hyphomicrobiales</taxon>
        <taxon>Salinarimonadaceae</taxon>
        <taxon>Saliniramus</taxon>
    </lineage>
</organism>
<keyword evidence="1" id="KW-0521">NADP</keyword>
<evidence type="ECO:0000259" key="6">
    <source>
        <dbReference type="Pfam" id="PF02826"/>
    </source>
</evidence>
<dbReference type="Pfam" id="PF02826">
    <property type="entry name" value="2-Hacid_dh_C"/>
    <property type="match status" value="1"/>
</dbReference>
<dbReference type="Proteomes" id="UP000050497">
    <property type="component" value="Unassembled WGS sequence"/>
</dbReference>
<feature type="domain" description="D-isomer specific 2-hydroxyacid dehydrogenase catalytic" evidence="5">
    <location>
        <begin position="46"/>
        <end position="320"/>
    </location>
</feature>
<comment type="similarity">
    <text evidence="4">Belongs to the D-isomer specific 2-hydroxyacid dehydrogenase family.</text>
</comment>
<dbReference type="GO" id="GO:0030267">
    <property type="term" value="F:glyoxylate reductase (NADPH) activity"/>
    <property type="evidence" value="ECO:0007669"/>
    <property type="project" value="TreeGrafter"/>
</dbReference>
<dbReference type="FunFam" id="3.40.50.720:FF:000213">
    <property type="entry name" value="Putative 2-hydroxyacid dehydrogenase"/>
    <property type="match status" value="1"/>
</dbReference>
<evidence type="ECO:0000256" key="2">
    <source>
        <dbReference type="ARBA" id="ARBA00023002"/>
    </source>
</evidence>
<dbReference type="GO" id="GO:0016618">
    <property type="term" value="F:hydroxypyruvate reductase [NAD(P)H] activity"/>
    <property type="evidence" value="ECO:0007669"/>
    <property type="project" value="TreeGrafter"/>
</dbReference>
<dbReference type="Pfam" id="PF00389">
    <property type="entry name" value="2-Hacid_dh"/>
    <property type="match status" value="1"/>
</dbReference>
<keyword evidence="10" id="KW-1185">Reference proteome</keyword>
<reference evidence="8 10" key="2">
    <citation type="submission" date="2016-08" db="EMBL/GenBank/DDBJ databases">
        <authorList>
            <person name="Varghese N."/>
            <person name="Submissions Spin"/>
        </authorList>
    </citation>
    <scope>NUCLEOTIDE SEQUENCE [LARGE SCALE GENOMIC DNA]</scope>
    <source>
        <strain evidence="8 10">HL-109</strain>
    </source>
</reference>
<evidence type="ECO:0000256" key="4">
    <source>
        <dbReference type="RuleBase" id="RU003719"/>
    </source>
</evidence>
<dbReference type="SUPFAM" id="SSF51735">
    <property type="entry name" value="NAD(P)-binding Rossmann-fold domains"/>
    <property type="match status" value="1"/>
</dbReference>
<dbReference type="PATRIC" id="fig|1653334.4.peg.1458"/>
<dbReference type="RefSeq" id="WP_074445243.1">
    <property type="nucleotide sequence ID" value="NZ_FMBM01000002.1"/>
</dbReference>
<dbReference type="PANTHER" id="PTHR10996">
    <property type="entry name" value="2-HYDROXYACID DEHYDROGENASE-RELATED"/>
    <property type="match status" value="1"/>
</dbReference>
<evidence type="ECO:0000259" key="5">
    <source>
        <dbReference type="Pfam" id="PF00389"/>
    </source>
</evidence>
<reference evidence="7 9" key="1">
    <citation type="submission" date="2015-09" db="EMBL/GenBank/DDBJ databases">
        <title>Identification and resolution of microdiversity through metagenomic sequencing of parallel consortia.</title>
        <authorList>
            <person name="Nelson W.C."/>
            <person name="Romine M.F."/>
            <person name="Lindemann S.R."/>
        </authorList>
    </citation>
    <scope>NUCLEOTIDE SEQUENCE [LARGE SCALE GENOMIC DNA]</scope>
    <source>
        <strain evidence="7">HL-109</strain>
    </source>
</reference>
<dbReference type="InterPro" id="IPR006140">
    <property type="entry name" value="D-isomer_DH_NAD-bd"/>
</dbReference>
<gene>
    <name evidence="8" type="ORF">GA0071312_2513</name>
    <name evidence="7" type="ORF">HLUCCO17_03850</name>
</gene>
<dbReference type="CDD" id="cd12156">
    <property type="entry name" value="HPPR"/>
    <property type="match status" value="1"/>
</dbReference>
<dbReference type="Gene3D" id="3.40.50.720">
    <property type="entry name" value="NAD(P)-binding Rossmann-like Domain"/>
    <property type="match status" value="2"/>
</dbReference>
<keyword evidence="2 4" id="KW-0560">Oxidoreductase</keyword>
<dbReference type="EMBL" id="FMBM01000002">
    <property type="protein sequence ID" value="SCC81567.1"/>
    <property type="molecule type" value="Genomic_DNA"/>
</dbReference>
<dbReference type="EMBL" id="LJSX01000004">
    <property type="protein sequence ID" value="KPQ11937.1"/>
    <property type="molecule type" value="Genomic_DNA"/>
</dbReference>
<dbReference type="InterPro" id="IPR036291">
    <property type="entry name" value="NAD(P)-bd_dom_sf"/>
</dbReference>
<dbReference type="Proteomes" id="UP000182800">
    <property type="component" value="Unassembled WGS sequence"/>
</dbReference>
<sequence length="327" mass="35401">MTTNDDAGKIEILMPRPMAPRVIEQLDARFTLHRLWEADDADAFIAQHASRIRGVATGGGASGRVDKALIDALPALEIVSSFGVGYDHVDAAYAGTKGVVVTNTPDVLTDEVADLAIGLLLATLRKLPQADRYLREGRWLEKPFPLSPTLRERRIGILGYGRIGKAIARRLDAFDVEVVYHGRREQADAPHRYYADLEAMARDVDTLVVITPGGTGTQKLVDARILEALGPEGVLINVARGSVVDEAALIAALRDGTILSAGLDVFEKEPQVPQELIEMDHVVLLPHVGSASVHTRNAMAQLVVDNLVAWFDGKPPLTPVPETPSPR</sequence>
<evidence type="ECO:0000313" key="7">
    <source>
        <dbReference type="EMBL" id="KPQ11937.1"/>
    </source>
</evidence>
<dbReference type="STRING" id="1653334.GA0071312_2513"/>
<keyword evidence="3" id="KW-0520">NAD</keyword>
<proteinExistence type="inferred from homology"/>
<dbReference type="SUPFAM" id="SSF52283">
    <property type="entry name" value="Formate/glycerate dehydrogenase catalytic domain-like"/>
    <property type="match status" value="1"/>
</dbReference>
<accession>A0A0P7X9P2</accession>
<dbReference type="GO" id="GO:0051287">
    <property type="term" value="F:NAD binding"/>
    <property type="evidence" value="ECO:0007669"/>
    <property type="project" value="InterPro"/>
</dbReference>
<comment type="caution">
    <text evidence="7">The sequence shown here is derived from an EMBL/GenBank/DDBJ whole genome shotgun (WGS) entry which is preliminary data.</text>
</comment>
<dbReference type="InterPro" id="IPR050223">
    <property type="entry name" value="D-isomer_2-hydroxyacid_DH"/>
</dbReference>
<protein>
    <submittedName>
        <fullName evidence="8">Lactate dehydrogenase</fullName>
    </submittedName>
    <submittedName>
        <fullName evidence="7">Putative dehydrogenase</fullName>
    </submittedName>
</protein>
<feature type="domain" description="D-isomer specific 2-hydroxyacid dehydrogenase NAD-binding" evidence="6">
    <location>
        <begin position="117"/>
        <end position="289"/>
    </location>
</feature>
<evidence type="ECO:0000313" key="8">
    <source>
        <dbReference type="EMBL" id="SCC81567.1"/>
    </source>
</evidence>
<dbReference type="GO" id="GO:0005829">
    <property type="term" value="C:cytosol"/>
    <property type="evidence" value="ECO:0007669"/>
    <property type="project" value="TreeGrafter"/>
</dbReference>
<evidence type="ECO:0000313" key="10">
    <source>
        <dbReference type="Proteomes" id="UP000182800"/>
    </source>
</evidence>
<evidence type="ECO:0000313" key="9">
    <source>
        <dbReference type="Proteomes" id="UP000050497"/>
    </source>
</evidence>
<dbReference type="InterPro" id="IPR006139">
    <property type="entry name" value="D-isomer_2_OHA_DH_cat_dom"/>
</dbReference>
<evidence type="ECO:0000256" key="1">
    <source>
        <dbReference type="ARBA" id="ARBA00022857"/>
    </source>
</evidence>